<dbReference type="Gene3D" id="2.50.20.10">
    <property type="entry name" value="Lipoprotein localisation LolA/LolB/LppX"/>
    <property type="match status" value="1"/>
</dbReference>
<dbReference type="AlphaFoldDB" id="A0A6S7BUK9"/>
<evidence type="ECO:0008006" key="5">
    <source>
        <dbReference type="Google" id="ProtNLM"/>
    </source>
</evidence>
<keyword evidence="4" id="KW-1185">Reference proteome</keyword>
<sequence>MTVSKPEQSHQLLANNTWRPVRSALAAALLMVVSTAAHSAAALSGAQIVERNVAARGGLQAWHAVQSLAVSGQLDLGKPRVESAKAIELAQRGGPSVRKSLADAGLRRPGASLEPTDPAESDADAKPAADVKLPFALEMKRPHKTRLELEFNKQTSVQIFNGTSGWKVRPYIGRREVEAFSPAELKAASAQPDVDGMLIDHAAKGVAVVLERSEVVEGRETYRLRLTVKNGEQRHVWVDAQTFLETKIDAPPRKIDGAMRTVSTYYRNYKSVNGLMVPFVVETRVDGGRNSGVMLIDHVQVNPAIEDSRFGKPVLAP</sequence>
<organism evidence="3 4">
    <name type="scientific">Pararobbsia alpina</name>
    <dbReference type="NCBI Taxonomy" id="621374"/>
    <lineage>
        <taxon>Bacteria</taxon>
        <taxon>Pseudomonadati</taxon>
        <taxon>Pseudomonadota</taxon>
        <taxon>Betaproteobacteria</taxon>
        <taxon>Burkholderiales</taxon>
        <taxon>Burkholderiaceae</taxon>
        <taxon>Pararobbsia</taxon>
    </lineage>
</organism>
<dbReference type="Proteomes" id="UP000494115">
    <property type="component" value="Unassembled WGS sequence"/>
</dbReference>
<gene>
    <name evidence="3" type="ORF">LMG28138_05315</name>
</gene>
<evidence type="ECO:0000313" key="3">
    <source>
        <dbReference type="EMBL" id="CAB3803270.1"/>
    </source>
</evidence>
<proteinExistence type="predicted"/>
<accession>A0A6S7BUK9</accession>
<feature type="signal peptide" evidence="2">
    <location>
        <begin position="1"/>
        <end position="39"/>
    </location>
</feature>
<dbReference type="EMBL" id="CADIKM010000053">
    <property type="protein sequence ID" value="CAB3803270.1"/>
    <property type="molecule type" value="Genomic_DNA"/>
</dbReference>
<feature type="chain" id="PRO_5028867380" description="Outer membrane lipoprotein-sorting protein" evidence="2">
    <location>
        <begin position="40"/>
        <end position="317"/>
    </location>
</feature>
<evidence type="ECO:0000256" key="1">
    <source>
        <dbReference type="SAM" id="MobiDB-lite"/>
    </source>
</evidence>
<feature type="region of interest" description="Disordered" evidence="1">
    <location>
        <begin position="107"/>
        <end position="127"/>
    </location>
</feature>
<protein>
    <recommendedName>
        <fullName evidence="5">Outer membrane lipoprotein-sorting protein</fullName>
    </recommendedName>
</protein>
<keyword evidence="2" id="KW-0732">Signal</keyword>
<evidence type="ECO:0000256" key="2">
    <source>
        <dbReference type="SAM" id="SignalP"/>
    </source>
</evidence>
<reference evidence="3 4" key="1">
    <citation type="submission" date="2020-04" db="EMBL/GenBank/DDBJ databases">
        <authorList>
            <person name="De Canck E."/>
        </authorList>
    </citation>
    <scope>NUCLEOTIDE SEQUENCE [LARGE SCALE GENOMIC DNA]</scope>
    <source>
        <strain evidence="3 4">LMG 28138</strain>
    </source>
</reference>
<name>A0A6S7BUK9_9BURK</name>
<evidence type="ECO:0000313" key="4">
    <source>
        <dbReference type="Proteomes" id="UP000494115"/>
    </source>
</evidence>